<organism evidence="3 4">
    <name type="scientific">Edaphochlamys debaryana</name>
    <dbReference type="NCBI Taxonomy" id="47281"/>
    <lineage>
        <taxon>Eukaryota</taxon>
        <taxon>Viridiplantae</taxon>
        <taxon>Chlorophyta</taxon>
        <taxon>core chlorophytes</taxon>
        <taxon>Chlorophyceae</taxon>
        <taxon>CS clade</taxon>
        <taxon>Chlamydomonadales</taxon>
        <taxon>Chlamydomonadales incertae sedis</taxon>
        <taxon>Edaphochlamys</taxon>
    </lineage>
</organism>
<proteinExistence type="predicted"/>
<sequence>MQGIASVTNDEDVTISIDLDTFLTASDCLTDLHVVVRAPMIVEQSSRVAYLSFGADTVVDPKLNPPLLQDFCPASISDDDSFAYARLELDCPQCVGNPPPSPPAPPAPPSPCLFQLANGSVTTRLDAQLLIDSSQNVAEQVTMSLEGDNLVVRVTLDPSYATFGEGFYSWDAYTTWADFGAQYVIFDDSLGTPVCQARSPTWGHGMQHQDVPLTYRYIPPGGFWEVPAPTQTLIFPLSTWRSKSEGQCTSMGILVLNITAVVSDPERTAEYWYDSFLSHNGAAVNSQVNTLAPRFDCESGWPFAYAQFDLACGCQPPNAPPPPPSHPPPRTAAPPAAASPAQHASAAASREPAPAAALRPPSAAARRRKPHFTPLSTNVFDTNQRTGAGRTNADGEWSWSSGAPNYGQAGIEYLSAPESGCECSPKPPPPPPNTPPPPPPENPPPPPPKNPPPPPPENPPPPPPENPPPPPPVNPPPPPPENPPPPPPENPPPPPPENPPPPPPPENPPPPPPENPPPPPLENPPPPPPENPPPPPPENPPPPPPENPPPPPPENPPPPPPENPPPPPPENPPPPPPVNPPPPPPENPPPPPPENPPPPPPENPPPPPPETPPPPPPENPPPPPPENPPPLPPENPPPPPPENPPPPPPENPPPPPPENPPPPPPENPPPPPPENPPPPPPGTPPPPPPNAPPPPPGEPPPGFPPPPPPGPQSVLFSIQTGTDKCTPISGPVGIEINGMDATCSAPRLDANGTVAGCQINTGDITNECLWNITVPRPGGLGWNGDVCIADGPARPDAPKANRAPPLPPDVPLETPIAPAKLKPPSPRRVKPSNRAPRIPPASPNGGNAFPFCACKRRNPSNTPYRLTHVSSNLMPPMADGSPRMQHCFSIDPVSCDPTTTCCGMGLKKLELFAVDGCAKAVKLALLDGNSVSWSFTSNVWQSRSYTTFKFPNLDLAREDVDQPLPLCIVLAGSGCTQLEDFCYDGKQKACRVAFFDQAGKELLPRVKDRPGPRHDKVIRLLD</sequence>
<feature type="region of interest" description="Disordered" evidence="1">
    <location>
        <begin position="793"/>
        <end position="844"/>
    </location>
</feature>
<dbReference type="EMBL" id="JAEHOE010000067">
    <property type="protein sequence ID" value="KAG2489938.1"/>
    <property type="molecule type" value="Genomic_DNA"/>
</dbReference>
<keyword evidence="4" id="KW-1185">Reference proteome</keyword>
<dbReference type="InterPro" id="IPR024616">
    <property type="entry name" value="Pherophorin"/>
</dbReference>
<evidence type="ECO:0000313" key="3">
    <source>
        <dbReference type="EMBL" id="KAG2489938.1"/>
    </source>
</evidence>
<protein>
    <recommendedName>
        <fullName evidence="2">Pherophorin domain-containing protein</fullName>
    </recommendedName>
</protein>
<feature type="region of interest" description="Disordered" evidence="1">
    <location>
        <begin position="317"/>
        <end position="404"/>
    </location>
</feature>
<dbReference type="PRINTS" id="PR01217">
    <property type="entry name" value="PRICHEXTENSN"/>
</dbReference>
<evidence type="ECO:0000313" key="4">
    <source>
        <dbReference type="Proteomes" id="UP000612055"/>
    </source>
</evidence>
<dbReference type="Pfam" id="PF12499">
    <property type="entry name" value="DUF3707"/>
    <property type="match status" value="1"/>
</dbReference>
<reference evidence="3" key="1">
    <citation type="journal article" date="2020" name="bioRxiv">
        <title>Comparative genomics of Chlamydomonas.</title>
        <authorList>
            <person name="Craig R.J."/>
            <person name="Hasan A.R."/>
            <person name="Ness R.W."/>
            <person name="Keightley P.D."/>
        </authorList>
    </citation>
    <scope>NUCLEOTIDE SEQUENCE</scope>
    <source>
        <strain evidence="3">CCAP 11/70</strain>
    </source>
</reference>
<feature type="compositionally biased region" description="Pro residues" evidence="1">
    <location>
        <begin position="317"/>
        <end position="332"/>
    </location>
</feature>
<feature type="compositionally biased region" description="Pro residues" evidence="1">
    <location>
        <begin position="425"/>
        <end position="711"/>
    </location>
</feature>
<evidence type="ECO:0000259" key="2">
    <source>
        <dbReference type="Pfam" id="PF12499"/>
    </source>
</evidence>
<evidence type="ECO:0000256" key="1">
    <source>
        <dbReference type="SAM" id="MobiDB-lite"/>
    </source>
</evidence>
<dbReference type="AlphaFoldDB" id="A0A835XVQ6"/>
<dbReference type="Proteomes" id="UP000612055">
    <property type="component" value="Unassembled WGS sequence"/>
</dbReference>
<feature type="compositionally biased region" description="Polar residues" evidence="1">
    <location>
        <begin position="374"/>
        <end position="386"/>
    </location>
</feature>
<feature type="domain" description="Pherophorin" evidence="2">
    <location>
        <begin position="849"/>
        <end position="998"/>
    </location>
</feature>
<feature type="region of interest" description="Disordered" evidence="1">
    <location>
        <begin position="417"/>
        <end position="715"/>
    </location>
</feature>
<dbReference type="OrthoDB" id="539665at2759"/>
<gene>
    <name evidence="3" type="ORF">HYH03_011570</name>
</gene>
<feature type="compositionally biased region" description="Low complexity" evidence="1">
    <location>
        <begin position="333"/>
        <end position="364"/>
    </location>
</feature>
<comment type="caution">
    <text evidence="3">The sequence shown here is derived from an EMBL/GenBank/DDBJ whole genome shotgun (WGS) entry which is preliminary data.</text>
</comment>
<name>A0A835XVQ6_9CHLO</name>
<accession>A0A835XVQ6</accession>